<dbReference type="Gene3D" id="3.40.190.10">
    <property type="entry name" value="Periplasmic binding protein-like II"/>
    <property type="match status" value="2"/>
</dbReference>
<feature type="chain" id="PRO_5043868524" evidence="2">
    <location>
        <begin position="21"/>
        <end position="408"/>
    </location>
</feature>
<proteinExistence type="predicted"/>
<dbReference type="GO" id="GO:0030288">
    <property type="term" value="C:outer membrane-bounded periplasmic space"/>
    <property type="evidence" value="ECO:0007669"/>
    <property type="project" value="TreeGrafter"/>
</dbReference>
<evidence type="ECO:0000313" key="3">
    <source>
        <dbReference type="EMBL" id="MDG2949500.1"/>
    </source>
</evidence>
<evidence type="ECO:0000256" key="1">
    <source>
        <dbReference type="ARBA" id="ARBA00022729"/>
    </source>
</evidence>
<dbReference type="RefSeq" id="WP_317476734.1">
    <property type="nucleotide sequence ID" value="NZ_JARQTW010000007.1"/>
</dbReference>
<dbReference type="SUPFAM" id="SSF53850">
    <property type="entry name" value="Periplasmic binding protein-like II"/>
    <property type="match status" value="1"/>
</dbReference>
<accession>A0AAW6QBL0</accession>
<sequence length="408" mass="47122">MKKIWLTLIFLFNICLPVKAKELVIATSFSPDTTDYIAQQWQATYPEKKIRLMNRTVNSLSRLLAQSNTEDVDLILSSSPFLFQHLQNSHRLLILPEKLQKNHHWVPKSLVTTTTAVAFSGYGIFYHKELLKTLNLPAPTDWDSLMNSNYFNKLLISSPSRSGTNHIMLEMLLQQRGWRQGWQDFLTLASNVSLISSRSFNVAEKVRMGLAAAGLSIDTYTTYTHDDPRVGFVYFPRSVISPTFIAIHKNSRNIEDAQNFISYLLSDKGQKIVAEHRFAKYPVVDLPKNDRLYAQQQKLLAEPLLDYDLLLARQYLVEKLFDIAITFRLTQLKEAWALIHAKEKKTNKKLTALRQILTTIPVDEKQAGDEIYLSRLKNDRGFAVQQEKQWAIFFQQQINRVLSQIEEE</sequence>
<keyword evidence="1 2" id="KW-0732">Signal</keyword>
<name>A0AAW6QBL0_9PAST</name>
<gene>
    <name evidence="3" type="ORF">P7M15_03010</name>
</gene>
<dbReference type="AlphaFoldDB" id="A0AAW6QBL0"/>
<dbReference type="PANTHER" id="PTHR30006">
    <property type="entry name" value="THIAMINE-BINDING PERIPLASMIC PROTEIN-RELATED"/>
    <property type="match status" value="1"/>
</dbReference>
<feature type="signal peptide" evidence="2">
    <location>
        <begin position="1"/>
        <end position="20"/>
    </location>
</feature>
<reference evidence="3" key="1">
    <citation type="submission" date="2023-03" db="EMBL/GenBank/DDBJ databases">
        <title>Classification of Bisgaard taxon 6 and taxon 10 as Exercitatus varius gen. nov., spec. nov.</title>
        <authorList>
            <person name="Christensen H."/>
        </authorList>
    </citation>
    <scope>NUCLEOTIDE SEQUENCE</scope>
    <source>
        <strain evidence="3">86116</strain>
    </source>
</reference>
<evidence type="ECO:0000256" key="2">
    <source>
        <dbReference type="SAM" id="SignalP"/>
    </source>
</evidence>
<dbReference type="EMBL" id="JARQTW010000007">
    <property type="protein sequence ID" value="MDG2949500.1"/>
    <property type="molecule type" value="Genomic_DNA"/>
</dbReference>
<dbReference type="PANTHER" id="PTHR30006:SF25">
    <property type="entry name" value="PHOSPHOGLYCERATE TRANSPORT REGULATORY PROTEIN PGTC"/>
    <property type="match status" value="1"/>
</dbReference>
<dbReference type="Proteomes" id="UP001214976">
    <property type="component" value="Unassembled WGS sequence"/>
</dbReference>
<comment type="caution">
    <text evidence="3">The sequence shown here is derived from an EMBL/GenBank/DDBJ whole genome shotgun (WGS) entry which is preliminary data.</text>
</comment>
<protein>
    <submittedName>
        <fullName evidence="3">ABC transporter substrate-binding protein</fullName>
    </submittedName>
</protein>
<organism evidence="3 4">
    <name type="scientific">Exercitatus varius</name>
    <dbReference type="NCBI Taxonomy" id="67857"/>
    <lineage>
        <taxon>Bacteria</taxon>
        <taxon>Pseudomonadati</taxon>
        <taxon>Pseudomonadota</taxon>
        <taxon>Gammaproteobacteria</taxon>
        <taxon>Pasteurellales</taxon>
        <taxon>Pasteurellaceae</taxon>
        <taxon>Exercitatus</taxon>
    </lineage>
</organism>
<evidence type="ECO:0000313" key="4">
    <source>
        <dbReference type="Proteomes" id="UP001214976"/>
    </source>
</evidence>
<dbReference type="Pfam" id="PF13343">
    <property type="entry name" value="SBP_bac_6"/>
    <property type="match status" value="1"/>
</dbReference>